<evidence type="ECO:0000313" key="2">
    <source>
        <dbReference type="EMBL" id="HIU62513.1"/>
    </source>
</evidence>
<keyword evidence="1" id="KW-0812">Transmembrane</keyword>
<feature type="transmembrane region" description="Helical" evidence="1">
    <location>
        <begin position="46"/>
        <end position="67"/>
    </location>
</feature>
<sequence length="104" mass="10852">MILGESVAFQAAGGALAFAFGAAFAALLFFAAFLEKKFKFSAASSALLRFFFGAAVFAAALTAELFLAGGTFAPYRVLSLLAGALAAYGARRIARELKARKSEK</sequence>
<evidence type="ECO:0000313" key="3">
    <source>
        <dbReference type="Proteomes" id="UP000824145"/>
    </source>
</evidence>
<keyword evidence="1" id="KW-0472">Membrane</keyword>
<feature type="transmembrane region" description="Helical" evidence="1">
    <location>
        <begin position="73"/>
        <end position="90"/>
    </location>
</feature>
<comment type="caution">
    <text evidence="2">The sequence shown here is derived from an EMBL/GenBank/DDBJ whole genome shotgun (WGS) entry which is preliminary data.</text>
</comment>
<gene>
    <name evidence="2" type="ORF">IAB07_01925</name>
</gene>
<reference evidence="2" key="2">
    <citation type="journal article" date="2021" name="PeerJ">
        <title>Extensive microbial diversity within the chicken gut microbiome revealed by metagenomics and culture.</title>
        <authorList>
            <person name="Gilroy R."/>
            <person name="Ravi A."/>
            <person name="Getino M."/>
            <person name="Pursley I."/>
            <person name="Horton D.L."/>
            <person name="Alikhan N.F."/>
            <person name="Baker D."/>
            <person name="Gharbi K."/>
            <person name="Hall N."/>
            <person name="Watson M."/>
            <person name="Adriaenssens E.M."/>
            <person name="Foster-Nyarko E."/>
            <person name="Jarju S."/>
            <person name="Secka A."/>
            <person name="Antonio M."/>
            <person name="Oren A."/>
            <person name="Chaudhuri R.R."/>
            <person name="La Ragione R."/>
            <person name="Hildebrand F."/>
            <person name="Pallen M.J."/>
        </authorList>
    </citation>
    <scope>NUCLEOTIDE SEQUENCE</scope>
    <source>
        <strain evidence="2">9366</strain>
    </source>
</reference>
<dbReference type="Proteomes" id="UP000824145">
    <property type="component" value="Unassembled WGS sequence"/>
</dbReference>
<organism evidence="2 3">
    <name type="scientific">Candidatus Caccalectryoclostridium excrementigallinarum</name>
    <dbReference type="NCBI Taxonomy" id="2840710"/>
    <lineage>
        <taxon>Bacteria</taxon>
        <taxon>Bacillati</taxon>
        <taxon>Bacillota</taxon>
        <taxon>Clostridia</taxon>
        <taxon>Christensenellales</taxon>
        <taxon>Christensenellaceae</taxon>
        <taxon>Christensenellaceae incertae sedis</taxon>
        <taxon>Candidatus Caccalectryoclostridium</taxon>
    </lineage>
</organism>
<dbReference type="EMBL" id="DVNJ01000006">
    <property type="protein sequence ID" value="HIU62513.1"/>
    <property type="molecule type" value="Genomic_DNA"/>
</dbReference>
<name>A0A9D1SK20_9FIRM</name>
<proteinExistence type="predicted"/>
<keyword evidence="1" id="KW-1133">Transmembrane helix</keyword>
<dbReference type="AlphaFoldDB" id="A0A9D1SK20"/>
<reference evidence="2" key="1">
    <citation type="submission" date="2020-10" db="EMBL/GenBank/DDBJ databases">
        <authorList>
            <person name="Gilroy R."/>
        </authorList>
    </citation>
    <scope>NUCLEOTIDE SEQUENCE</scope>
    <source>
        <strain evidence="2">9366</strain>
    </source>
</reference>
<feature type="transmembrane region" description="Helical" evidence="1">
    <location>
        <begin position="12"/>
        <end position="34"/>
    </location>
</feature>
<protein>
    <submittedName>
        <fullName evidence="2">Uncharacterized protein</fullName>
    </submittedName>
</protein>
<evidence type="ECO:0000256" key="1">
    <source>
        <dbReference type="SAM" id="Phobius"/>
    </source>
</evidence>
<accession>A0A9D1SK20</accession>